<dbReference type="EMBL" id="JAPAAF010000021">
    <property type="protein sequence ID" value="MCW0483739.1"/>
    <property type="molecule type" value="Genomic_DNA"/>
</dbReference>
<accession>A0AA42C7N4</accession>
<dbReference type="AlphaFoldDB" id="A0AA42C7N4"/>
<evidence type="ECO:0000313" key="2">
    <source>
        <dbReference type="Proteomes" id="UP001163821"/>
    </source>
</evidence>
<proteinExistence type="predicted"/>
<dbReference type="RefSeq" id="WP_282592333.1">
    <property type="nucleotide sequence ID" value="NZ_JAPAAF010000021.1"/>
</dbReference>
<keyword evidence="2" id="KW-1185">Reference proteome</keyword>
<protein>
    <submittedName>
        <fullName evidence="1">Uncharacterized protein</fullName>
    </submittedName>
</protein>
<evidence type="ECO:0000313" key="1">
    <source>
        <dbReference type="EMBL" id="MCW0483739.1"/>
    </source>
</evidence>
<reference evidence="1" key="1">
    <citation type="submission" date="2022-10" db="EMBL/GenBank/DDBJ databases">
        <title>Gaoshiqiia sediminis gen. nov., sp. nov., isolated from coastal sediment.</title>
        <authorList>
            <person name="Yu W.X."/>
            <person name="Mu D.S."/>
            <person name="Du J.Z."/>
            <person name="Liang Y.Q."/>
        </authorList>
    </citation>
    <scope>NUCLEOTIDE SEQUENCE</scope>
    <source>
        <strain evidence="1">A06</strain>
    </source>
</reference>
<name>A0AA42C7N4_9BACT</name>
<dbReference type="Proteomes" id="UP001163821">
    <property type="component" value="Unassembled WGS sequence"/>
</dbReference>
<comment type="caution">
    <text evidence="1">The sequence shown here is derived from an EMBL/GenBank/DDBJ whole genome shotgun (WGS) entry which is preliminary data.</text>
</comment>
<sequence>MMKTQDDSRKTSTVNLHHVHYLRTGNTTMHKPFASQKGIHCVGDKFGYVVDWQVSEKKREQILAK</sequence>
<gene>
    <name evidence="1" type="ORF">N2K84_13425</name>
</gene>
<organism evidence="1 2">
    <name type="scientific">Gaoshiqia sediminis</name>
    <dbReference type="NCBI Taxonomy" id="2986998"/>
    <lineage>
        <taxon>Bacteria</taxon>
        <taxon>Pseudomonadati</taxon>
        <taxon>Bacteroidota</taxon>
        <taxon>Bacteroidia</taxon>
        <taxon>Marinilabiliales</taxon>
        <taxon>Prolixibacteraceae</taxon>
        <taxon>Gaoshiqia</taxon>
    </lineage>
</organism>